<dbReference type="InterPro" id="IPR042099">
    <property type="entry name" value="ANL_N_sf"/>
</dbReference>
<reference evidence="2 3" key="1">
    <citation type="journal article" date="2010" name="ChemBioChem">
        <title>Cloning and characterization of the biosynthetic gene cluster of 16-membered macrolide antibiotic FD-891: involvement of a dual functional cytochrome P450 monooxygenase catalyzing epoxidation and hydroxylation.</title>
        <authorList>
            <person name="Kudo F."/>
            <person name="Motegi A."/>
            <person name="Mizoue K."/>
            <person name="Eguchi T."/>
        </authorList>
    </citation>
    <scope>NUCLEOTIDE SEQUENCE [LARGE SCALE GENOMIC DNA]</scope>
    <source>
        <strain evidence="2 3">A-8890</strain>
    </source>
</reference>
<evidence type="ECO:0000313" key="2">
    <source>
        <dbReference type="EMBL" id="BBC32370.1"/>
    </source>
</evidence>
<dbReference type="InterPro" id="IPR007534">
    <property type="entry name" value="LuxE"/>
</dbReference>
<evidence type="ECO:0000259" key="1">
    <source>
        <dbReference type="Pfam" id="PF04443"/>
    </source>
</evidence>
<name>A0ABN5VGW1_9ACTN</name>
<dbReference type="Proteomes" id="UP001321542">
    <property type="component" value="Chromosome"/>
</dbReference>
<feature type="domain" description="Acyl-protein synthetase LuxE" evidence="1">
    <location>
        <begin position="21"/>
        <end position="385"/>
    </location>
</feature>
<dbReference type="Pfam" id="PF04443">
    <property type="entry name" value="LuxE"/>
    <property type="match status" value="1"/>
</dbReference>
<gene>
    <name evidence="2" type="ORF">SGFS_036640</name>
</gene>
<protein>
    <recommendedName>
        <fullName evidence="1">Acyl-protein synthetase LuxE domain-containing protein</fullName>
    </recommendedName>
</protein>
<accession>A0ABN5VGW1</accession>
<sequence length="389" mass="43022">MTTPTGAGPRSSGPLTGTEFAELDRLIFEDDDWWAMPSADQTALRHRLVTAAVTHHLEHSADYRRFAEASGFTLADLDDPAGLARVPQFPTRMFKRMEIRSVPAQDCDVFKSSGTSGTQSRVWRDEPSLERLAGSLRPEGDIWRTLYGDIDLDDDGEMVHLGPHRHEADGVWISYLMTLVEMFAATRSYVHDGVLWLQDAVRDVGTALADGRFVCVAGPPVFVAELLRHMADNSIKLSAGDRMAVITGGGWKKNESTRLDPDELRSLAMDTFGLASASQVRDVFNQVELNTAFIECEHHRKHVPPWVEVIVRDPHDLAPVPAGRPGLMSYLDPTARSYPCFLLAEDFGTAETDTCPCGRGGTTVDIHRRMRTSSHHGCALRLAETVRTA</sequence>
<proteinExistence type="predicted"/>
<keyword evidence="3" id="KW-1185">Reference proteome</keyword>
<dbReference type="EMBL" id="AP018448">
    <property type="protein sequence ID" value="BBC32370.1"/>
    <property type="molecule type" value="Genomic_DNA"/>
</dbReference>
<dbReference type="RefSeq" id="WP_286251476.1">
    <property type="nucleotide sequence ID" value="NZ_AP018448.1"/>
</dbReference>
<organism evidence="2 3">
    <name type="scientific">Streptomyces graminofaciens</name>
    <dbReference type="NCBI Taxonomy" id="68212"/>
    <lineage>
        <taxon>Bacteria</taxon>
        <taxon>Bacillati</taxon>
        <taxon>Actinomycetota</taxon>
        <taxon>Actinomycetes</taxon>
        <taxon>Kitasatosporales</taxon>
        <taxon>Streptomycetaceae</taxon>
        <taxon>Streptomyces</taxon>
    </lineage>
</organism>
<evidence type="ECO:0000313" key="3">
    <source>
        <dbReference type="Proteomes" id="UP001321542"/>
    </source>
</evidence>
<dbReference type="Gene3D" id="3.40.50.12780">
    <property type="entry name" value="N-terminal domain of ligase-like"/>
    <property type="match status" value="1"/>
</dbReference>
<reference evidence="2 3" key="2">
    <citation type="journal article" date="2023" name="ChemBioChem">
        <title>Acyltransferase Domain Exchange between Two Independent Type I Polyketide Synthases in the Same Producer Strain of Macrolide Antibiotics.</title>
        <authorList>
            <person name="Kudo F."/>
            <person name="Kishikawa K."/>
            <person name="Tsuboi K."/>
            <person name="Kido T."/>
            <person name="Usui T."/>
            <person name="Hashimoto J."/>
            <person name="Shin-Ya K."/>
            <person name="Miyanaga A."/>
            <person name="Eguchi T."/>
        </authorList>
    </citation>
    <scope>NUCLEOTIDE SEQUENCE [LARGE SCALE GENOMIC DNA]</scope>
    <source>
        <strain evidence="2 3">A-8890</strain>
    </source>
</reference>